<dbReference type="AlphaFoldDB" id="A0A816F8S7"/>
<feature type="non-terminal residue" evidence="2">
    <location>
        <position position="95"/>
    </location>
</feature>
<reference evidence="2" key="1">
    <citation type="submission" date="2021-02" db="EMBL/GenBank/DDBJ databases">
        <authorList>
            <person name="Nowell W R."/>
        </authorList>
    </citation>
    <scope>NUCLEOTIDE SEQUENCE</scope>
</reference>
<evidence type="ECO:0000313" key="2">
    <source>
        <dbReference type="EMBL" id="CAF1659464.1"/>
    </source>
</evidence>
<organism evidence="2 3">
    <name type="scientific">Rotaria sordida</name>
    <dbReference type="NCBI Taxonomy" id="392033"/>
    <lineage>
        <taxon>Eukaryota</taxon>
        <taxon>Metazoa</taxon>
        <taxon>Spiralia</taxon>
        <taxon>Gnathifera</taxon>
        <taxon>Rotifera</taxon>
        <taxon>Eurotatoria</taxon>
        <taxon>Bdelloidea</taxon>
        <taxon>Philodinida</taxon>
        <taxon>Philodinidae</taxon>
        <taxon>Rotaria</taxon>
    </lineage>
</organism>
<name>A0A816F8S7_9BILA</name>
<dbReference type="Proteomes" id="UP000663870">
    <property type="component" value="Unassembled WGS sequence"/>
</dbReference>
<evidence type="ECO:0000313" key="3">
    <source>
        <dbReference type="Proteomes" id="UP000663870"/>
    </source>
</evidence>
<keyword evidence="3" id="KW-1185">Reference proteome</keyword>
<accession>A0A816F8S7</accession>
<evidence type="ECO:0000313" key="1">
    <source>
        <dbReference type="EMBL" id="CAF1513802.1"/>
    </source>
</evidence>
<comment type="caution">
    <text evidence="2">The sequence shown here is derived from an EMBL/GenBank/DDBJ whole genome shotgun (WGS) entry which is preliminary data.</text>
</comment>
<dbReference type="EMBL" id="CAJNOH010010512">
    <property type="protein sequence ID" value="CAF1513802.1"/>
    <property type="molecule type" value="Genomic_DNA"/>
</dbReference>
<sequence>MQQIEQIQVRGVIVTLIRSTNRSIFLTINMIHSIIQFYPTNNGSRYPFIIFHDENFTSVMRQQILLCVLKNDKTINISFELINFQTTVQPSDKSR</sequence>
<dbReference type="Proteomes" id="UP000663854">
    <property type="component" value="Unassembled WGS sequence"/>
</dbReference>
<gene>
    <name evidence="2" type="ORF">JXQ802_LOCUS55822</name>
    <name evidence="1" type="ORF">PYM288_LOCUS39279</name>
</gene>
<dbReference type="EMBL" id="CAJNOL010012339">
    <property type="protein sequence ID" value="CAF1659464.1"/>
    <property type="molecule type" value="Genomic_DNA"/>
</dbReference>
<protein>
    <submittedName>
        <fullName evidence="2">Uncharacterized protein</fullName>
    </submittedName>
</protein>
<proteinExistence type="predicted"/>